<feature type="region of interest" description="Disordered" evidence="1">
    <location>
        <begin position="352"/>
        <end position="371"/>
    </location>
</feature>
<gene>
    <name evidence="3" type="ORF">UR23_C0036G0002</name>
</gene>
<evidence type="ECO:0000256" key="1">
    <source>
        <dbReference type="SAM" id="MobiDB-lite"/>
    </source>
</evidence>
<dbReference type="InterPro" id="IPR012340">
    <property type="entry name" value="NA-bd_OB-fold"/>
</dbReference>
<dbReference type="PANTHER" id="PTHR47559:SF1">
    <property type="entry name" value="OS03G0844900 PROTEIN"/>
    <property type="match status" value="1"/>
</dbReference>
<dbReference type="Gene3D" id="2.40.50.140">
    <property type="entry name" value="Nucleic acid-binding proteins"/>
    <property type="match status" value="4"/>
</dbReference>
<dbReference type="InterPro" id="IPR003029">
    <property type="entry name" value="S1_domain"/>
</dbReference>
<protein>
    <submittedName>
        <fullName evidence="3">RNA binding S1 domain protein</fullName>
    </submittedName>
</protein>
<dbReference type="PROSITE" id="PS50126">
    <property type="entry name" value="S1"/>
    <property type="match status" value="4"/>
</dbReference>
<dbReference type="CDD" id="cd04465">
    <property type="entry name" value="S1_RPS1_repeat_ec2_hs2"/>
    <property type="match status" value="1"/>
</dbReference>
<dbReference type="AlphaFoldDB" id="A0A0F9YSP3"/>
<comment type="caution">
    <text evidence="3">The sequence shown here is derived from an EMBL/GenBank/DDBJ whole genome shotgun (WGS) entry which is preliminary data.</text>
</comment>
<name>A0A0F9YSP3_9BACT</name>
<evidence type="ECO:0000259" key="2">
    <source>
        <dbReference type="PROSITE" id="PS50126"/>
    </source>
</evidence>
<dbReference type="GO" id="GO:0003676">
    <property type="term" value="F:nucleic acid binding"/>
    <property type="evidence" value="ECO:0007669"/>
    <property type="project" value="InterPro"/>
</dbReference>
<reference evidence="3 4" key="1">
    <citation type="journal article" date="2015" name="Nature">
        <title>rRNA introns, odd ribosomes, and small enigmatic genomes across a large radiation of phyla.</title>
        <authorList>
            <person name="Brown C.T."/>
            <person name="Hug L.A."/>
            <person name="Thomas B.C."/>
            <person name="Sharon I."/>
            <person name="Castelle C.J."/>
            <person name="Singh A."/>
            <person name="Wilkins M.J."/>
            <person name="Williams K.H."/>
            <person name="Banfield J.F."/>
        </authorList>
    </citation>
    <scope>NUCLEOTIDE SEQUENCE [LARGE SCALE GENOMIC DNA]</scope>
</reference>
<accession>A0A0F9YSP3</accession>
<dbReference type="EMBL" id="LBOK01000036">
    <property type="protein sequence ID" value="KKP34514.1"/>
    <property type="molecule type" value="Genomic_DNA"/>
</dbReference>
<feature type="compositionally biased region" description="Basic residues" evidence="1">
    <location>
        <begin position="361"/>
        <end position="371"/>
    </location>
</feature>
<feature type="domain" description="S1 motif" evidence="2">
    <location>
        <begin position="202"/>
        <end position="269"/>
    </location>
</feature>
<dbReference type="SMART" id="SM00316">
    <property type="entry name" value="S1"/>
    <property type="match status" value="4"/>
</dbReference>
<sequence>MNIDLNKLLKDEATKNPSIKEGQEIEGEILNIDKNRIYVDLSPWGTGMIYKSDLTTKYSSGKDILIGKKIKANIFSLENKDGFIELSFEKLNELDASIKIENLCDSKKIVSAKVTGANKGGLMLEFEGLKGFLPSSQLSTEHYPRSSGGDSSEILSKLQDLVGKNLNVRVLNKDKDGQNVVFSEKAAKENDIKKMLSKYKINDVVEGKISGVVDFGIFISFDNNLEGLAHISELDWQIIKNPKEFFKVGDKVKAKIIGIKNNNINFSLRALKEDPWKDIDKKYKVGETYKGSVKEIHPFGAFVFLDDKIHGLVHISQFGSIFNIKKQLSEGKKYNFKIASIEKGEHRMALQLVSKDETKPKTKPKSKTKKQ</sequence>
<feature type="domain" description="S1 motif" evidence="2">
    <location>
        <begin position="22"/>
        <end position="89"/>
    </location>
</feature>
<dbReference type="PRINTS" id="PR00681">
    <property type="entry name" value="RIBOSOMALS1"/>
</dbReference>
<organism evidence="3 4">
    <name type="scientific">Candidatus Roizmanbacteria bacterium GW2011_GWA2_32_13</name>
    <dbReference type="NCBI Taxonomy" id="1618475"/>
    <lineage>
        <taxon>Bacteria</taxon>
        <taxon>Candidatus Roizmaniibacteriota</taxon>
    </lineage>
</organism>
<dbReference type="SUPFAM" id="SSF50249">
    <property type="entry name" value="Nucleic acid-binding proteins"/>
    <property type="match status" value="4"/>
</dbReference>
<dbReference type="InterPro" id="IPR035104">
    <property type="entry name" value="Ribosomal_protein_S1-like"/>
</dbReference>
<dbReference type="Pfam" id="PF00575">
    <property type="entry name" value="S1"/>
    <property type="match status" value="4"/>
</dbReference>
<evidence type="ECO:0000313" key="3">
    <source>
        <dbReference type="EMBL" id="KKP34514.1"/>
    </source>
</evidence>
<dbReference type="Proteomes" id="UP000034349">
    <property type="component" value="Unassembled WGS sequence"/>
</dbReference>
<proteinExistence type="predicted"/>
<feature type="domain" description="S1 motif" evidence="2">
    <location>
        <begin position="107"/>
        <end position="185"/>
    </location>
</feature>
<dbReference type="PANTHER" id="PTHR47559">
    <property type="entry name" value="OS03G0844900 PROTEIN"/>
    <property type="match status" value="1"/>
</dbReference>
<dbReference type="InterPro" id="IPR052757">
    <property type="entry name" value="Ribosomal_protein_S1"/>
</dbReference>
<evidence type="ECO:0000313" key="4">
    <source>
        <dbReference type="Proteomes" id="UP000034349"/>
    </source>
</evidence>
<feature type="domain" description="S1 motif" evidence="2">
    <location>
        <begin position="286"/>
        <end position="353"/>
    </location>
</feature>